<accession>A0ABY5IW83</accession>
<keyword evidence="2" id="KW-1185">Reference proteome</keyword>
<dbReference type="InterPro" id="IPR007454">
    <property type="entry name" value="UPF0250_YbeD-like"/>
</dbReference>
<name>A0ABY5IW83_9FLAO</name>
<protein>
    <submittedName>
        <fullName evidence="1">DUF493 domain-containing protein</fullName>
    </submittedName>
</protein>
<evidence type="ECO:0000313" key="1">
    <source>
        <dbReference type="EMBL" id="UUC45604.1"/>
    </source>
</evidence>
<dbReference type="SUPFAM" id="SSF117991">
    <property type="entry name" value="YbeD/HP0495-like"/>
    <property type="match status" value="1"/>
</dbReference>
<sequence>MKMDKKTEEFYHRLKEELTNSTLWPSEYLFKFIVPADTEKVQTIEKSFDGMGAVIQTHHSKTGKYTSVSINVTMQSAQSVIDKYLELTKIEGIISL</sequence>
<dbReference type="Proteomes" id="UP001059844">
    <property type="component" value="Chromosome"/>
</dbReference>
<dbReference type="InterPro" id="IPR027471">
    <property type="entry name" value="YbeD-like_sf"/>
</dbReference>
<gene>
    <name evidence="1" type="ORF">NOX80_18535</name>
</gene>
<organism evidence="1 2">
    <name type="scientific">Flavobacterium cerinum</name>
    <dbReference type="NCBI Taxonomy" id="2502784"/>
    <lineage>
        <taxon>Bacteria</taxon>
        <taxon>Pseudomonadati</taxon>
        <taxon>Bacteroidota</taxon>
        <taxon>Flavobacteriia</taxon>
        <taxon>Flavobacteriales</taxon>
        <taxon>Flavobacteriaceae</taxon>
        <taxon>Flavobacterium</taxon>
    </lineage>
</organism>
<proteinExistence type="predicted"/>
<evidence type="ECO:0000313" key="2">
    <source>
        <dbReference type="Proteomes" id="UP001059844"/>
    </source>
</evidence>
<dbReference type="EMBL" id="CP101751">
    <property type="protein sequence ID" value="UUC45604.1"/>
    <property type="molecule type" value="Genomic_DNA"/>
</dbReference>
<reference evidence="1" key="1">
    <citation type="submission" date="2022-07" db="EMBL/GenBank/DDBJ databases">
        <title>Isolation, identification, and degradation of a PFOSA degrading strain from sewage treatment plant.</title>
        <authorList>
            <person name="Zhang L."/>
            <person name="Huo Y."/>
        </authorList>
    </citation>
    <scope>NUCLEOTIDE SEQUENCE</scope>
    <source>
        <strain evidence="1">C1</strain>
    </source>
</reference>
<dbReference type="Gene3D" id="3.30.70.260">
    <property type="match status" value="1"/>
</dbReference>
<dbReference type="Pfam" id="PF04359">
    <property type="entry name" value="DUF493"/>
    <property type="match status" value="1"/>
</dbReference>